<name>A0A1H7SCR9_9NOCA</name>
<dbReference type="Proteomes" id="UP000198677">
    <property type="component" value="Unassembled WGS sequence"/>
</dbReference>
<reference evidence="3" key="1">
    <citation type="submission" date="2016-10" db="EMBL/GenBank/DDBJ databases">
        <authorList>
            <person name="Varghese N."/>
            <person name="Submissions S."/>
        </authorList>
    </citation>
    <scope>NUCLEOTIDE SEQUENCE [LARGE SCALE GENOMIC DNA]</scope>
    <source>
        <strain evidence="3">DSM 44675</strain>
    </source>
</reference>
<dbReference type="RefSeq" id="WP_169922353.1">
    <property type="nucleotide sequence ID" value="NZ_FOAW01000013.1"/>
</dbReference>
<dbReference type="AlphaFoldDB" id="A0A1H7SCR9"/>
<keyword evidence="1" id="KW-1133">Transmembrane helix</keyword>
<dbReference type="Pfam" id="PF10011">
    <property type="entry name" value="DUF2254"/>
    <property type="match status" value="1"/>
</dbReference>
<keyword evidence="3" id="KW-1185">Reference proteome</keyword>
<protein>
    <submittedName>
        <fullName evidence="2">Uncharacterized membrane protein</fullName>
    </submittedName>
</protein>
<feature type="transmembrane region" description="Helical" evidence="1">
    <location>
        <begin position="122"/>
        <end position="140"/>
    </location>
</feature>
<accession>A0A1H7SCR9</accession>
<evidence type="ECO:0000256" key="1">
    <source>
        <dbReference type="SAM" id="Phobius"/>
    </source>
</evidence>
<organism evidence="2 3">
    <name type="scientific">Rhodococcus maanshanensis</name>
    <dbReference type="NCBI Taxonomy" id="183556"/>
    <lineage>
        <taxon>Bacteria</taxon>
        <taxon>Bacillati</taxon>
        <taxon>Actinomycetota</taxon>
        <taxon>Actinomycetes</taxon>
        <taxon>Mycobacteriales</taxon>
        <taxon>Nocardiaceae</taxon>
        <taxon>Rhodococcus</taxon>
    </lineage>
</organism>
<keyword evidence="1" id="KW-0472">Membrane</keyword>
<evidence type="ECO:0000313" key="2">
    <source>
        <dbReference type="EMBL" id="SEL70441.1"/>
    </source>
</evidence>
<feature type="transmembrane region" description="Helical" evidence="1">
    <location>
        <begin position="89"/>
        <end position="110"/>
    </location>
</feature>
<feature type="transmembrane region" description="Helical" evidence="1">
    <location>
        <begin position="46"/>
        <end position="68"/>
    </location>
</feature>
<gene>
    <name evidence="2" type="ORF">SAMN05444583_11337</name>
</gene>
<evidence type="ECO:0000313" key="3">
    <source>
        <dbReference type="Proteomes" id="UP000198677"/>
    </source>
</evidence>
<keyword evidence="1" id="KW-0812">Transmembrane</keyword>
<proteinExistence type="predicted"/>
<dbReference type="EMBL" id="FOAW01000013">
    <property type="protein sequence ID" value="SEL70441.1"/>
    <property type="molecule type" value="Genomic_DNA"/>
</dbReference>
<dbReference type="InterPro" id="IPR018723">
    <property type="entry name" value="DUF2254_membrane"/>
</dbReference>
<sequence length="418" mass="44196">MLPAIAVVLALALGSILSTVNARPGTWIHRMAFQGTPDDARTLLIGTAGTMITVIALTLGLTVVALQLSSTQFSPRILRNFLRDRPNQVVLSVFVATFAYSIAGLYTVGVSAGSRTADYPRFAVSWAMVLLFLSLGALVYEIHHLTHSLQIDEVMRKVERNTREVVRHGLPGTTAPSALPDAPPSATVVSSSRSGYVQAVHPEELVGHAARHGVSIRIAPRVGDHIAAGATPLAWVWSEAGGGFDEAGVGRAVEQSIRIGFERTLEQDAAFGMRQLVDVASKALSPAINDPYTAVQAIDHLTSILASLSRRDLGSLVLAAGSEGGTVTVPAHTFADYLDLACAQIRRYGAREPTVVLALIRLLRDSAAATTDAGRLAAIGFQLGLLEADAAREIVQPADLTAVAAAAGELRDRLELAR</sequence>